<feature type="signal peptide" evidence="2">
    <location>
        <begin position="1"/>
        <end position="27"/>
    </location>
</feature>
<keyword evidence="2" id="KW-0732">Signal</keyword>
<feature type="compositionally biased region" description="Polar residues" evidence="1">
    <location>
        <begin position="106"/>
        <end position="120"/>
    </location>
</feature>
<evidence type="ECO:0000256" key="1">
    <source>
        <dbReference type="SAM" id="MobiDB-lite"/>
    </source>
</evidence>
<proteinExistence type="predicted"/>
<dbReference type="EMBL" id="AP028679">
    <property type="protein sequence ID" value="BEQ14891.1"/>
    <property type="molecule type" value="Genomic_DNA"/>
</dbReference>
<feature type="compositionally biased region" description="Basic and acidic residues" evidence="1">
    <location>
        <begin position="85"/>
        <end position="100"/>
    </location>
</feature>
<sequence length="204" mass="21308">MHNGKSRHGIRPLILAALACAAGLAFAAPAAWAGVAHHAADAPLLLADSRCRNCDNRRNGSYDASRNEVVVSGKSEPADPAIPRYDPKPLSPRDEYKLRVFEATQDRLNNPDYNDASSNDAAGGEAPADSQEAKDPKAADGAAGDGSQAQAQEGAPAQGGGQDQQKAKGKKKKEEPPPPPEKSGGFKMIVIQPQGGQSVIKPQN</sequence>
<feature type="compositionally biased region" description="Polar residues" evidence="1">
    <location>
        <begin position="194"/>
        <end position="204"/>
    </location>
</feature>
<dbReference type="AlphaFoldDB" id="A0AAU9ELR6"/>
<evidence type="ECO:0000313" key="3">
    <source>
        <dbReference type="EMBL" id="BEQ14891.1"/>
    </source>
</evidence>
<keyword evidence="4" id="KW-1185">Reference proteome</keyword>
<organism evidence="3 4">
    <name type="scientific">Desulfoferula mesophila</name>
    <dbReference type="NCBI Taxonomy" id="3058419"/>
    <lineage>
        <taxon>Bacteria</taxon>
        <taxon>Pseudomonadati</taxon>
        <taxon>Thermodesulfobacteriota</taxon>
        <taxon>Desulfarculia</taxon>
        <taxon>Desulfarculales</taxon>
        <taxon>Desulfarculaceae</taxon>
        <taxon>Desulfoferula</taxon>
    </lineage>
</organism>
<accession>A0AAU9ELR6</accession>
<dbReference type="KEGG" id="dmp:FAK_19570"/>
<reference evidence="4" key="1">
    <citation type="journal article" date="2023" name="Arch. Microbiol.">
        <title>Desulfoferula mesophilus gen. nov. sp. nov., a mesophilic sulfate-reducing bacterium isolated from a brackish lake sediment.</title>
        <authorList>
            <person name="Watanabe T."/>
            <person name="Yabe T."/>
            <person name="Tsuji J.M."/>
            <person name="Fukui M."/>
        </authorList>
    </citation>
    <scope>NUCLEOTIDE SEQUENCE [LARGE SCALE GENOMIC DNA]</scope>
    <source>
        <strain evidence="4">12FAK</strain>
    </source>
</reference>
<feature type="compositionally biased region" description="Low complexity" evidence="1">
    <location>
        <begin position="139"/>
        <end position="156"/>
    </location>
</feature>
<evidence type="ECO:0000256" key="2">
    <source>
        <dbReference type="SAM" id="SignalP"/>
    </source>
</evidence>
<evidence type="ECO:0000313" key="4">
    <source>
        <dbReference type="Proteomes" id="UP001366166"/>
    </source>
</evidence>
<feature type="chain" id="PRO_5043325318" evidence="2">
    <location>
        <begin position="28"/>
        <end position="204"/>
    </location>
</feature>
<protein>
    <submittedName>
        <fullName evidence="3">Uncharacterized protein</fullName>
    </submittedName>
</protein>
<name>A0AAU9ELR6_9BACT</name>
<dbReference type="RefSeq" id="WP_338606562.1">
    <property type="nucleotide sequence ID" value="NZ_AP028679.1"/>
</dbReference>
<gene>
    <name evidence="3" type="ORF">FAK_19570</name>
</gene>
<feature type="region of interest" description="Disordered" evidence="1">
    <location>
        <begin position="58"/>
        <end position="204"/>
    </location>
</feature>
<dbReference type="Proteomes" id="UP001366166">
    <property type="component" value="Chromosome"/>
</dbReference>